<reference evidence="1" key="1">
    <citation type="submission" date="2020-06" db="EMBL/GenBank/DDBJ databases">
        <authorList>
            <person name="Li T."/>
            <person name="Hu X."/>
            <person name="Zhang T."/>
            <person name="Song X."/>
            <person name="Zhang H."/>
            <person name="Dai N."/>
            <person name="Sheng W."/>
            <person name="Hou X."/>
            <person name="Wei L."/>
        </authorList>
    </citation>
    <scope>NUCLEOTIDE SEQUENCE</scope>
    <source>
        <strain evidence="1">G02</strain>
        <tissue evidence="1">Leaf</tissue>
    </source>
</reference>
<protein>
    <recommendedName>
        <fullName evidence="2">Endonuclease/exonuclease/phosphatase</fullName>
    </recommendedName>
</protein>
<evidence type="ECO:0000313" key="1">
    <source>
        <dbReference type="EMBL" id="KAL0413235.1"/>
    </source>
</evidence>
<proteinExistence type="predicted"/>
<sequence length="194" mass="22973">MYTWCNWREGPHIVSGRLDRACGNSRWVSCFPISVVSTLPTSYSDHSILIVQWELTARSLRGRRNRRFRFEASWLQSEDCNRVVEEASSSPGSLDVECNLFRKIQECRVGLLCWNREHFLTSKQNIKRLEEHFAGLEARPIGSDEQREMDCIRQQLEDINIRERLKWQQRSKAYWLRDGDGNTKFFHSYASVRR</sequence>
<accession>A0AAW2UA53</accession>
<dbReference type="PANTHER" id="PTHR33710:SF77">
    <property type="entry name" value="DNASE I-LIKE SUPERFAMILY PROTEIN"/>
    <property type="match status" value="1"/>
</dbReference>
<organism evidence="1">
    <name type="scientific">Sesamum radiatum</name>
    <name type="common">Black benniseed</name>
    <dbReference type="NCBI Taxonomy" id="300843"/>
    <lineage>
        <taxon>Eukaryota</taxon>
        <taxon>Viridiplantae</taxon>
        <taxon>Streptophyta</taxon>
        <taxon>Embryophyta</taxon>
        <taxon>Tracheophyta</taxon>
        <taxon>Spermatophyta</taxon>
        <taxon>Magnoliopsida</taxon>
        <taxon>eudicotyledons</taxon>
        <taxon>Gunneridae</taxon>
        <taxon>Pentapetalae</taxon>
        <taxon>asterids</taxon>
        <taxon>lamiids</taxon>
        <taxon>Lamiales</taxon>
        <taxon>Pedaliaceae</taxon>
        <taxon>Sesamum</taxon>
    </lineage>
</organism>
<reference evidence="1" key="2">
    <citation type="journal article" date="2024" name="Plant">
        <title>Genomic evolution and insights into agronomic trait innovations of Sesamum species.</title>
        <authorList>
            <person name="Miao H."/>
            <person name="Wang L."/>
            <person name="Qu L."/>
            <person name="Liu H."/>
            <person name="Sun Y."/>
            <person name="Le M."/>
            <person name="Wang Q."/>
            <person name="Wei S."/>
            <person name="Zheng Y."/>
            <person name="Lin W."/>
            <person name="Duan Y."/>
            <person name="Cao H."/>
            <person name="Xiong S."/>
            <person name="Wang X."/>
            <person name="Wei L."/>
            <person name="Li C."/>
            <person name="Ma Q."/>
            <person name="Ju M."/>
            <person name="Zhao R."/>
            <person name="Li G."/>
            <person name="Mu C."/>
            <person name="Tian Q."/>
            <person name="Mei H."/>
            <person name="Zhang T."/>
            <person name="Gao T."/>
            <person name="Zhang H."/>
        </authorList>
    </citation>
    <scope>NUCLEOTIDE SEQUENCE</scope>
    <source>
        <strain evidence="1">G02</strain>
    </source>
</reference>
<gene>
    <name evidence="1" type="ORF">Sradi_1525200</name>
</gene>
<dbReference type="EMBL" id="JACGWJ010000006">
    <property type="protein sequence ID" value="KAL0413235.1"/>
    <property type="molecule type" value="Genomic_DNA"/>
</dbReference>
<dbReference type="AlphaFoldDB" id="A0AAW2UA53"/>
<dbReference type="PANTHER" id="PTHR33710">
    <property type="entry name" value="BNAC02G09200D PROTEIN"/>
    <property type="match status" value="1"/>
</dbReference>
<name>A0AAW2UA53_SESRA</name>
<comment type="caution">
    <text evidence="1">The sequence shown here is derived from an EMBL/GenBank/DDBJ whole genome shotgun (WGS) entry which is preliminary data.</text>
</comment>
<evidence type="ECO:0008006" key="2">
    <source>
        <dbReference type="Google" id="ProtNLM"/>
    </source>
</evidence>